<evidence type="ECO:0000256" key="4">
    <source>
        <dbReference type="ARBA" id="ARBA00022729"/>
    </source>
</evidence>
<accession>A0A9R1TY77</accession>
<protein>
    <submittedName>
        <fullName evidence="11">LIRP isoform X1</fullName>
    </submittedName>
    <submittedName>
        <fullName evidence="9">LIRP_0 protein</fullName>
    </submittedName>
</protein>
<evidence type="ECO:0000256" key="1">
    <source>
        <dbReference type="ARBA" id="ARBA00009034"/>
    </source>
</evidence>
<evidence type="ECO:0000256" key="3">
    <source>
        <dbReference type="ARBA" id="ARBA00022685"/>
    </source>
</evidence>
<evidence type="ECO:0000313" key="10">
    <source>
        <dbReference type="Proteomes" id="UP000694866"/>
    </source>
</evidence>
<sequence length="132" mass="15094">MMSTYRSNVIVTLVLAVAFILHLINAQSDIYQYGEKRQDGSTARKYCGKHLSNALQLICDGIYNPMFKKSGQEMEMDDYPYAYDYPFRTRASANAMMGRFGGVRFRRQSRGVHDECCVKPCSMSELMSYCGH</sequence>
<keyword evidence="5" id="KW-1015">Disulfide bond</keyword>
<feature type="domain" description="Insulin-like" evidence="8">
    <location>
        <begin position="44"/>
        <end position="130"/>
    </location>
</feature>
<dbReference type="CDD" id="cd04366">
    <property type="entry name" value="IlGF_insulin_bombyxin_like"/>
    <property type="match status" value="1"/>
</dbReference>
<evidence type="ECO:0000256" key="5">
    <source>
        <dbReference type="ARBA" id="ARBA00023157"/>
    </source>
</evidence>
<keyword evidence="4 7" id="KW-0732">Signal</keyword>
<organism evidence="9">
    <name type="scientific">Fopius arisanus</name>
    <dbReference type="NCBI Taxonomy" id="64838"/>
    <lineage>
        <taxon>Eukaryota</taxon>
        <taxon>Metazoa</taxon>
        <taxon>Ecdysozoa</taxon>
        <taxon>Arthropoda</taxon>
        <taxon>Hexapoda</taxon>
        <taxon>Insecta</taxon>
        <taxon>Pterygota</taxon>
        <taxon>Neoptera</taxon>
        <taxon>Endopterygota</taxon>
        <taxon>Hymenoptera</taxon>
        <taxon>Apocrita</taxon>
        <taxon>Ichneumonoidea</taxon>
        <taxon>Braconidae</taxon>
        <taxon>Opiinae</taxon>
        <taxon>Fopius</taxon>
    </lineage>
</organism>
<accession>A0A0C9QS78</accession>
<comment type="subunit">
    <text evidence="2">Heterodimer of a B chain and an A chain linked by two disulfide bonds.</text>
</comment>
<dbReference type="KEGG" id="fas:105264874"/>
<dbReference type="OrthoDB" id="6330326at2759"/>
<dbReference type="InterPro" id="IPR022353">
    <property type="entry name" value="Insulin_CS"/>
</dbReference>
<dbReference type="InterPro" id="IPR016179">
    <property type="entry name" value="Insulin-like"/>
</dbReference>
<dbReference type="GeneID" id="105264874"/>
<dbReference type="SMART" id="SM00078">
    <property type="entry name" value="IlGF"/>
    <property type="match status" value="1"/>
</dbReference>
<gene>
    <name evidence="9" type="primary">LIRP_0</name>
    <name evidence="11" type="synonym">LOC105264874</name>
    <name evidence="9" type="ORF">g.16228</name>
</gene>
<evidence type="ECO:0000259" key="8">
    <source>
        <dbReference type="SMART" id="SM00078"/>
    </source>
</evidence>
<dbReference type="GO" id="GO:0005179">
    <property type="term" value="F:hormone activity"/>
    <property type="evidence" value="ECO:0007669"/>
    <property type="project" value="InterPro"/>
</dbReference>
<dbReference type="Pfam" id="PF00049">
    <property type="entry name" value="Insulin"/>
    <property type="match status" value="1"/>
</dbReference>
<dbReference type="RefSeq" id="XP_011300342.1">
    <property type="nucleotide sequence ID" value="XM_011302040.1"/>
</dbReference>
<comment type="similarity">
    <text evidence="1 6">Belongs to the insulin family.</text>
</comment>
<reference evidence="11" key="2">
    <citation type="submission" date="2025-04" db="UniProtKB">
        <authorList>
            <consortium name="RefSeq"/>
        </authorList>
    </citation>
    <scope>IDENTIFICATION</scope>
    <source>
        <strain evidence="11">USDA-PBARC FA_bdor</strain>
        <tissue evidence="11">Whole organism</tissue>
    </source>
</reference>
<evidence type="ECO:0000313" key="11">
    <source>
        <dbReference type="RefSeq" id="XP_011300342.1"/>
    </source>
</evidence>
<keyword evidence="3" id="KW-0165">Cleavage on pair of basic residues</keyword>
<dbReference type="Gene3D" id="1.10.100.10">
    <property type="entry name" value="Insulin-like"/>
    <property type="match status" value="1"/>
</dbReference>
<dbReference type="PRINTS" id="PR00276">
    <property type="entry name" value="INSULINFAMLY"/>
</dbReference>
<evidence type="ECO:0000256" key="2">
    <source>
        <dbReference type="ARBA" id="ARBA00011207"/>
    </source>
</evidence>
<dbReference type="SUPFAM" id="SSF56994">
    <property type="entry name" value="Insulin-like"/>
    <property type="match status" value="1"/>
</dbReference>
<dbReference type="PANTHER" id="PTHR13647:SF4">
    <property type="entry name" value="INSULIN-LIKE PEPTIDE 1-RELATED"/>
    <property type="match status" value="1"/>
</dbReference>
<feature type="signal peptide" evidence="7">
    <location>
        <begin position="1"/>
        <end position="26"/>
    </location>
</feature>
<keyword evidence="10" id="KW-1185">Reference proteome</keyword>
<dbReference type="InterPro" id="IPR036438">
    <property type="entry name" value="Insulin-like_sf"/>
</dbReference>
<dbReference type="PANTHER" id="PTHR13647">
    <property type="entry name" value="INSULIN-LIKE PEPTIDE 2-RELATED"/>
    <property type="match status" value="1"/>
</dbReference>
<dbReference type="InterPro" id="IPR022352">
    <property type="entry name" value="Ins/IGF/rlx"/>
</dbReference>
<feature type="chain" id="PRO_5044541515" evidence="7">
    <location>
        <begin position="27"/>
        <end position="132"/>
    </location>
</feature>
<dbReference type="PROSITE" id="PS00262">
    <property type="entry name" value="INSULIN"/>
    <property type="match status" value="1"/>
</dbReference>
<dbReference type="Proteomes" id="UP000694866">
    <property type="component" value="Unplaced"/>
</dbReference>
<comment type="subcellular location">
    <subcellularLocation>
        <location evidence="6">Secreted</location>
    </subcellularLocation>
</comment>
<keyword evidence="6" id="KW-0964">Secreted</keyword>
<dbReference type="EMBL" id="GBYB01006609">
    <property type="protein sequence ID" value="JAG76376.1"/>
    <property type="molecule type" value="Transcribed_RNA"/>
</dbReference>
<dbReference type="GO" id="GO:0005576">
    <property type="term" value="C:extracellular region"/>
    <property type="evidence" value="ECO:0007669"/>
    <property type="project" value="UniProtKB-SubCell"/>
</dbReference>
<evidence type="ECO:0000313" key="9">
    <source>
        <dbReference type="EMBL" id="JAG76376.1"/>
    </source>
</evidence>
<reference evidence="9" key="1">
    <citation type="submission" date="2015-01" db="EMBL/GenBank/DDBJ databases">
        <title>Transcriptome Assembly of Fopius arisanus.</title>
        <authorList>
            <person name="Geib S."/>
        </authorList>
    </citation>
    <scope>NUCLEOTIDE SEQUENCE</scope>
</reference>
<dbReference type="AlphaFoldDB" id="A0A0C9QS78"/>
<proteinExistence type="inferred from homology"/>
<evidence type="ECO:0000256" key="6">
    <source>
        <dbReference type="RuleBase" id="RU000406"/>
    </source>
</evidence>
<name>A0A0C9QS78_9HYME</name>
<evidence type="ECO:0000256" key="7">
    <source>
        <dbReference type="SAM" id="SignalP"/>
    </source>
</evidence>